<keyword evidence="9" id="KW-0808">Transferase</keyword>
<accession>A0ABV6FJ49</accession>
<dbReference type="Proteomes" id="UP001589773">
    <property type="component" value="Unassembled WGS sequence"/>
</dbReference>
<dbReference type="GO" id="GO:0016740">
    <property type="term" value="F:transferase activity"/>
    <property type="evidence" value="ECO:0007669"/>
    <property type="project" value="UniProtKB-KW"/>
</dbReference>
<feature type="binding site" evidence="7">
    <location>
        <position position="85"/>
    </location>
    <ligand>
        <name>N(1)-(5-phospho-beta-D-ribosyl)glycinamide</name>
        <dbReference type="ChEBI" id="CHEBI:143788"/>
    </ligand>
</feature>
<keyword evidence="10" id="KW-1185">Reference proteome</keyword>
<feature type="binding site" evidence="7">
    <location>
        <position position="276"/>
    </location>
    <ligand>
        <name>Mg(2+)</name>
        <dbReference type="ChEBI" id="CHEBI:18420"/>
    </ligand>
</feature>
<comment type="subunit">
    <text evidence="7">Homodimer.</text>
</comment>
<feature type="binding site" evidence="7">
    <location>
        <position position="159"/>
    </location>
    <ligand>
        <name>ATP</name>
        <dbReference type="ChEBI" id="CHEBI:30616"/>
    </ligand>
</feature>
<proteinExistence type="inferred from homology"/>
<dbReference type="Pfam" id="PF02222">
    <property type="entry name" value="ATP-grasp"/>
    <property type="match status" value="1"/>
</dbReference>
<organism evidence="9 10">
    <name type="scientific">Massilia consociata</name>
    <dbReference type="NCBI Taxonomy" id="760117"/>
    <lineage>
        <taxon>Bacteria</taxon>
        <taxon>Pseudomonadati</taxon>
        <taxon>Pseudomonadota</taxon>
        <taxon>Betaproteobacteria</taxon>
        <taxon>Burkholderiales</taxon>
        <taxon>Oxalobacteraceae</taxon>
        <taxon>Telluria group</taxon>
        <taxon>Massilia</taxon>
    </lineage>
</organism>
<dbReference type="SUPFAM" id="SSF56059">
    <property type="entry name" value="Glutathione synthetase ATP-binding domain-like"/>
    <property type="match status" value="1"/>
</dbReference>
<dbReference type="Gene3D" id="3.30.1490.20">
    <property type="entry name" value="ATP-grasp fold, A domain"/>
    <property type="match status" value="1"/>
</dbReference>
<sequence length="404" mass="42836">MTTPRLFGTPLSPSATKVMLLGSGELGKEVIIALQRLGVETIAVDRYPNAPGHQVAHRAHVIDMTDGAALSALIALEKPDLVVPEIEAIATETLLALEEAGRITCIPTARAAMLTMNREGIRRLAAEELGLPTSPYRFASSLEELQQACAAVGFPCVVKPVMSSSGKGQSKLDGAADVPAAWEYAASGSRVDAGRVIAEGFIDFDYEITLLTVRSVGSDGGIETSFCEPIGHKQVQGDYVESWQPHPMSPVALERARDIAAKVTANLGGCGVFGVELFVKGDAVWFSEVSPRPHDTGMVTMATQVQSEFELHAKAVLGLPVNVALRAPGASAVIYGQLEGSGIAFEGVAEALRVPDTDIRLFGKPESFARRRMGVALATAGDVESARERAREAAARVRPLPFRP</sequence>
<dbReference type="NCBIfam" id="NF006766">
    <property type="entry name" value="PRK09288.1"/>
    <property type="match status" value="1"/>
</dbReference>
<evidence type="ECO:0000256" key="3">
    <source>
        <dbReference type="ARBA" id="ARBA00022741"/>
    </source>
</evidence>
<dbReference type="HAMAP" id="MF_01643">
    <property type="entry name" value="PurT"/>
    <property type="match status" value="1"/>
</dbReference>
<keyword evidence="6 7" id="KW-0460">Magnesium</keyword>
<feature type="binding site" evidence="7">
    <location>
        <begin position="164"/>
        <end position="169"/>
    </location>
    <ligand>
        <name>ATP</name>
        <dbReference type="ChEBI" id="CHEBI:30616"/>
    </ligand>
</feature>
<dbReference type="RefSeq" id="WP_379680665.1">
    <property type="nucleotide sequence ID" value="NZ_JBHLWP010000015.1"/>
</dbReference>
<keyword evidence="1 7" id="KW-0436">Ligase</keyword>
<dbReference type="Gene3D" id="3.40.50.20">
    <property type="match status" value="1"/>
</dbReference>
<dbReference type="InterPro" id="IPR005862">
    <property type="entry name" value="PurT"/>
</dbReference>
<evidence type="ECO:0000256" key="1">
    <source>
        <dbReference type="ARBA" id="ARBA00022598"/>
    </source>
</evidence>
<dbReference type="InterPro" id="IPR003135">
    <property type="entry name" value="ATP-grasp_carboxylate-amine"/>
</dbReference>
<feature type="binding site" evidence="7">
    <location>
        <position position="288"/>
    </location>
    <ligand>
        <name>Mg(2+)</name>
        <dbReference type="ChEBI" id="CHEBI:18420"/>
    </ligand>
</feature>
<dbReference type="InterPro" id="IPR016185">
    <property type="entry name" value="PreATP-grasp_dom_sf"/>
</dbReference>
<dbReference type="NCBIfam" id="TIGR01142">
    <property type="entry name" value="purT"/>
    <property type="match status" value="1"/>
</dbReference>
<name>A0ABV6FJ49_9BURK</name>
<gene>
    <name evidence="7 9" type="primary">purT</name>
    <name evidence="9" type="ORF">ACFFJK_16815</name>
</gene>
<dbReference type="PANTHER" id="PTHR43055:SF1">
    <property type="entry name" value="FORMATE-DEPENDENT PHOSPHORIBOSYLGLYCINAMIDE FORMYLTRANSFERASE"/>
    <property type="match status" value="1"/>
</dbReference>
<feature type="binding site" evidence="7">
    <location>
        <begin position="25"/>
        <end position="26"/>
    </location>
    <ligand>
        <name>N(1)-(5-phospho-beta-D-ribosyl)glycinamide</name>
        <dbReference type="ChEBI" id="CHEBI:143788"/>
    </ligand>
</feature>
<evidence type="ECO:0000256" key="6">
    <source>
        <dbReference type="ARBA" id="ARBA00022842"/>
    </source>
</evidence>
<dbReference type="InterPro" id="IPR054350">
    <property type="entry name" value="PurT/PurK_preATP-grasp"/>
</dbReference>
<feature type="binding site" evidence="7">
    <location>
        <begin position="199"/>
        <end position="202"/>
    </location>
    <ligand>
        <name>ATP</name>
        <dbReference type="ChEBI" id="CHEBI:30616"/>
    </ligand>
</feature>
<feature type="binding site" evidence="7">
    <location>
        <position position="118"/>
    </location>
    <ligand>
        <name>ATP</name>
        <dbReference type="ChEBI" id="CHEBI:30616"/>
    </ligand>
</feature>
<evidence type="ECO:0000256" key="2">
    <source>
        <dbReference type="ARBA" id="ARBA00022723"/>
    </source>
</evidence>
<keyword evidence="3 7" id="KW-0547">Nucleotide-binding</keyword>
<keyword evidence="4 7" id="KW-0658">Purine biosynthesis</keyword>
<dbReference type="SUPFAM" id="SSF52440">
    <property type="entry name" value="PreATP-grasp domain"/>
    <property type="match status" value="1"/>
</dbReference>
<feature type="binding site" evidence="7">
    <location>
        <position position="207"/>
    </location>
    <ligand>
        <name>ATP</name>
        <dbReference type="ChEBI" id="CHEBI:30616"/>
    </ligand>
</feature>
<comment type="pathway">
    <text evidence="7">Purine metabolism; IMP biosynthesis via de novo pathway; N(2)-formyl-N(1)-(5-phospho-D-ribosyl)glycinamide from N(1)-(5-phospho-D-ribosyl)glycinamide (formate route): step 1/1.</text>
</comment>
<dbReference type="Pfam" id="PF22660">
    <property type="entry name" value="RS_preATP-grasp-like"/>
    <property type="match status" value="1"/>
</dbReference>
<dbReference type="PANTHER" id="PTHR43055">
    <property type="entry name" value="FORMATE-DEPENDENT PHOSPHORIBOSYLGLYCINAMIDE FORMYLTRANSFERASE"/>
    <property type="match status" value="1"/>
</dbReference>
<dbReference type="Gene3D" id="3.30.470.20">
    <property type="entry name" value="ATP-grasp fold, B domain"/>
    <property type="match status" value="1"/>
</dbReference>
<comment type="function">
    <text evidence="7">Involved in the de novo purine biosynthesis. Catalyzes the transfer of formate to 5-phospho-ribosyl-glycinamide (GAR), producing 5-phospho-ribosyl-N-formylglycinamide (FGAR). Formate is provided by PurU via hydrolysis of 10-formyl-tetrahydrofolate.</text>
</comment>
<dbReference type="Pfam" id="PF21244">
    <property type="entry name" value="PurT_C"/>
    <property type="match status" value="1"/>
</dbReference>
<feature type="binding site" evidence="7">
    <location>
        <begin position="371"/>
        <end position="372"/>
    </location>
    <ligand>
        <name>N(1)-(5-phospho-beta-D-ribosyl)glycinamide</name>
        <dbReference type="ChEBI" id="CHEBI:143788"/>
    </ligand>
</feature>
<evidence type="ECO:0000259" key="8">
    <source>
        <dbReference type="PROSITE" id="PS50975"/>
    </source>
</evidence>
<protein>
    <recommendedName>
        <fullName evidence="7">Formate-dependent phosphoribosylglycinamide formyltransferase</fullName>
        <ecNumber evidence="7">6.3.1.21</ecNumber>
    </recommendedName>
    <alternativeName>
        <fullName evidence="7">5'-phosphoribosylglycinamide transformylase 2</fullName>
    </alternativeName>
    <alternativeName>
        <fullName evidence="7">Formate-dependent GAR transformylase</fullName>
    </alternativeName>
    <alternativeName>
        <fullName evidence="7">GAR transformylase 2</fullName>
        <shortName evidence="7">GART 2</shortName>
    </alternativeName>
    <alternativeName>
        <fullName evidence="7">Non-folate glycinamide ribonucleotide transformylase</fullName>
    </alternativeName>
    <alternativeName>
        <fullName evidence="7">Phosphoribosylglycinamide formyltransferase 2</fullName>
    </alternativeName>
</protein>
<dbReference type="EC" id="6.3.1.21" evidence="7"/>
<comment type="caution">
    <text evidence="9">The sequence shown here is derived from an EMBL/GenBank/DDBJ whole genome shotgun (WGS) entry which is preliminary data.</text>
</comment>
<evidence type="ECO:0000256" key="5">
    <source>
        <dbReference type="ARBA" id="ARBA00022840"/>
    </source>
</evidence>
<feature type="binding site" evidence="7">
    <location>
        <position position="364"/>
    </location>
    <ligand>
        <name>N(1)-(5-phospho-beta-D-ribosyl)glycinamide</name>
        <dbReference type="ChEBI" id="CHEBI:143788"/>
    </ligand>
</feature>
<keyword evidence="5 7" id="KW-0067">ATP-binding</keyword>
<evidence type="ECO:0000256" key="7">
    <source>
        <dbReference type="HAMAP-Rule" id="MF_01643"/>
    </source>
</evidence>
<comment type="catalytic activity">
    <reaction evidence="7">
        <text>N(1)-(5-phospho-beta-D-ribosyl)glycinamide + formate + ATP = N(2)-formyl-N(1)-(5-phospho-beta-D-ribosyl)glycinamide + ADP + phosphate + H(+)</text>
        <dbReference type="Rhea" id="RHEA:24829"/>
        <dbReference type="ChEBI" id="CHEBI:15378"/>
        <dbReference type="ChEBI" id="CHEBI:15740"/>
        <dbReference type="ChEBI" id="CHEBI:30616"/>
        <dbReference type="ChEBI" id="CHEBI:43474"/>
        <dbReference type="ChEBI" id="CHEBI:143788"/>
        <dbReference type="ChEBI" id="CHEBI:147286"/>
        <dbReference type="ChEBI" id="CHEBI:456216"/>
        <dbReference type="EC" id="6.3.1.21"/>
    </reaction>
</comment>
<comment type="similarity">
    <text evidence="7">Belongs to the PurK/PurT family.</text>
</comment>
<keyword evidence="2 7" id="KW-0479">Metal-binding</keyword>
<dbReference type="InterPro" id="IPR013815">
    <property type="entry name" value="ATP_grasp_subdomain_1"/>
</dbReference>
<dbReference type="InterPro" id="IPR011761">
    <property type="entry name" value="ATP-grasp"/>
</dbReference>
<evidence type="ECO:0000313" key="10">
    <source>
        <dbReference type="Proteomes" id="UP001589773"/>
    </source>
</evidence>
<dbReference type="InterPro" id="IPR011054">
    <property type="entry name" value="Rudment_hybrid_motif"/>
</dbReference>
<reference evidence="9 10" key="1">
    <citation type="submission" date="2024-09" db="EMBL/GenBank/DDBJ databases">
        <authorList>
            <person name="Sun Q."/>
            <person name="Mori K."/>
        </authorList>
    </citation>
    <scope>NUCLEOTIDE SEQUENCE [LARGE SCALE GENOMIC DNA]</scope>
    <source>
        <strain evidence="9 10">CCM 7792</strain>
    </source>
</reference>
<dbReference type="EMBL" id="JBHLWP010000015">
    <property type="protein sequence ID" value="MFC0253563.1"/>
    <property type="molecule type" value="Genomic_DNA"/>
</dbReference>
<feature type="binding site" evidence="7">
    <location>
        <position position="295"/>
    </location>
    <ligand>
        <name>N(1)-(5-phospho-beta-D-ribosyl)glycinamide</name>
        <dbReference type="ChEBI" id="CHEBI:143788"/>
    </ligand>
</feature>
<feature type="domain" description="ATP-grasp" evidence="8">
    <location>
        <begin position="123"/>
        <end position="317"/>
    </location>
</feature>
<dbReference type="SUPFAM" id="SSF51246">
    <property type="entry name" value="Rudiment single hybrid motif"/>
    <property type="match status" value="1"/>
</dbReference>
<dbReference type="InterPro" id="IPR048740">
    <property type="entry name" value="PurT_C"/>
</dbReference>
<dbReference type="PROSITE" id="PS50975">
    <property type="entry name" value="ATP_GRASP"/>
    <property type="match status" value="1"/>
</dbReference>
<evidence type="ECO:0000313" key="9">
    <source>
        <dbReference type="EMBL" id="MFC0253563.1"/>
    </source>
</evidence>
<evidence type="ECO:0000256" key="4">
    <source>
        <dbReference type="ARBA" id="ARBA00022755"/>
    </source>
</evidence>